<gene>
    <name evidence="1" type="ORF">CLUMA_CG003651</name>
</gene>
<dbReference type="AlphaFoldDB" id="A0A1J1HPE1"/>
<dbReference type="EMBL" id="CVRI01000015">
    <property type="protein sequence ID" value="CRK89920.1"/>
    <property type="molecule type" value="Genomic_DNA"/>
</dbReference>
<evidence type="ECO:0000313" key="2">
    <source>
        <dbReference type="Proteomes" id="UP000183832"/>
    </source>
</evidence>
<evidence type="ECO:0000313" key="1">
    <source>
        <dbReference type="EMBL" id="CRK89920.1"/>
    </source>
</evidence>
<name>A0A1J1HPE1_9DIPT</name>
<organism evidence="1 2">
    <name type="scientific">Clunio marinus</name>
    <dbReference type="NCBI Taxonomy" id="568069"/>
    <lineage>
        <taxon>Eukaryota</taxon>
        <taxon>Metazoa</taxon>
        <taxon>Ecdysozoa</taxon>
        <taxon>Arthropoda</taxon>
        <taxon>Hexapoda</taxon>
        <taxon>Insecta</taxon>
        <taxon>Pterygota</taxon>
        <taxon>Neoptera</taxon>
        <taxon>Endopterygota</taxon>
        <taxon>Diptera</taxon>
        <taxon>Nematocera</taxon>
        <taxon>Chironomoidea</taxon>
        <taxon>Chironomidae</taxon>
        <taxon>Clunio</taxon>
    </lineage>
</organism>
<dbReference type="Proteomes" id="UP000183832">
    <property type="component" value="Unassembled WGS sequence"/>
</dbReference>
<keyword evidence="2" id="KW-1185">Reference proteome</keyword>
<reference evidence="1 2" key="1">
    <citation type="submission" date="2015-04" db="EMBL/GenBank/DDBJ databases">
        <authorList>
            <person name="Syromyatnikov M.Y."/>
            <person name="Popov V.N."/>
        </authorList>
    </citation>
    <scope>NUCLEOTIDE SEQUENCE [LARGE SCALE GENOMIC DNA]</scope>
</reference>
<accession>A0A1J1HPE1</accession>
<sequence length="69" mass="8739">MLDMICLLEIFQPKIRKKEDFWEFILQTFREKSFSEIWWHPPVRSMQIFCWSRFFLELLSQIQHQMHYA</sequence>
<protein>
    <submittedName>
        <fullName evidence="1">CLUMA_CG003651, isoform A</fullName>
    </submittedName>
</protein>
<proteinExistence type="predicted"/>